<evidence type="ECO:0000313" key="8">
    <source>
        <dbReference type="Proteomes" id="UP000054858"/>
    </source>
</evidence>
<dbReference type="AlphaFoldDB" id="A0A0W0X093"/>
<proteinExistence type="inferred from homology"/>
<keyword evidence="1 6" id="KW-0732">Signal</keyword>
<dbReference type="InterPro" id="IPR007485">
    <property type="entry name" value="LPS_assembly_LptE"/>
</dbReference>
<organism evidence="7 8">
    <name type="scientific">Legionella oakridgensis</name>
    <dbReference type="NCBI Taxonomy" id="29423"/>
    <lineage>
        <taxon>Bacteria</taxon>
        <taxon>Pseudomonadati</taxon>
        <taxon>Pseudomonadota</taxon>
        <taxon>Gammaproteobacteria</taxon>
        <taxon>Legionellales</taxon>
        <taxon>Legionellaceae</taxon>
        <taxon>Legionella</taxon>
    </lineage>
</organism>
<evidence type="ECO:0000313" key="7">
    <source>
        <dbReference type="EMBL" id="KTD38014.1"/>
    </source>
</evidence>
<keyword evidence="5 6" id="KW-0449">Lipoprotein</keyword>
<dbReference type="HAMAP" id="MF_01186">
    <property type="entry name" value="LPS_assembly_LptE"/>
    <property type="match status" value="1"/>
</dbReference>
<dbReference type="PANTHER" id="PTHR38098">
    <property type="entry name" value="LPS-ASSEMBLY LIPOPROTEIN LPTE"/>
    <property type="match status" value="1"/>
</dbReference>
<name>A0A0W0X093_9GAMM</name>
<protein>
    <recommendedName>
        <fullName evidence="6">LPS-assembly lipoprotein LptE</fullName>
    </recommendedName>
</protein>
<dbReference type="PANTHER" id="PTHR38098:SF1">
    <property type="entry name" value="LPS-ASSEMBLY LIPOPROTEIN LPTE"/>
    <property type="match status" value="1"/>
</dbReference>
<comment type="similarity">
    <text evidence="6">Belongs to the LptE lipoprotein family.</text>
</comment>
<comment type="subunit">
    <text evidence="6">Component of the lipopolysaccharide transport and assembly complex. Interacts with LptD.</text>
</comment>
<comment type="function">
    <text evidence="6">Together with LptD, is involved in the assembly of lipopolysaccharide (LPS) at the surface of the outer membrane. Required for the proper assembly of LptD. Binds LPS and may serve as the LPS recognition site at the outer membrane.</text>
</comment>
<dbReference type="Gene3D" id="3.30.160.150">
    <property type="entry name" value="Lipoprotein like domain"/>
    <property type="match status" value="1"/>
</dbReference>
<keyword evidence="4 6" id="KW-0998">Cell outer membrane</keyword>
<comment type="caution">
    <text evidence="7">The sequence shown here is derived from an EMBL/GenBank/DDBJ whole genome shotgun (WGS) entry which is preliminary data.</text>
</comment>
<dbReference type="GO" id="GO:0015920">
    <property type="term" value="P:lipopolysaccharide transport"/>
    <property type="evidence" value="ECO:0007669"/>
    <property type="project" value="TreeGrafter"/>
</dbReference>
<evidence type="ECO:0000256" key="5">
    <source>
        <dbReference type="ARBA" id="ARBA00023288"/>
    </source>
</evidence>
<evidence type="ECO:0000256" key="2">
    <source>
        <dbReference type="ARBA" id="ARBA00023136"/>
    </source>
</evidence>
<dbReference type="GO" id="GO:1990351">
    <property type="term" value="C:transporter complex"/>
    <property type="evidence" value="ECO:0007669"/>
    <property type="project" value="TreeGrafter"/>
</dbReference>
<dbReference type="GO" id="GO:0009279">
    <property type="term" value="C:cell outer membrane"/>
    <property type="evidence" value="ECO:0007669"/>
    <property type="project" value="UniProtKB-SubCell"/>
</dbReference>
<dbReference type="PATRIC" id="fig|29423.5.peg.1769"/>
<keyword evidence="3 6" id="KW-0564">Palmitate</keyword>
<dbReference type="GO" id="GO:0001530">
    <property type="term" value="F:lipopolysaccharide binding"/>
    <property type="evidence" value="ECO:0007669"/>
    <property type="project" value="TreeGrafter"/>
</dbReference>
<evidence type="ECO:0000256" key="1">
    <source>
        <dbReference type="ARBA" id="ARBA00022729"/>
    </source>
</evidence>
<evidence type="ECO:0000256" key="3">
    <source>
        <dbReference type="ARBA" id="ARBA00023139"/>
    </source>
</evidence>
<accession>A0A0W0X093</accession>
<evidence type="ECO:0000256" key="6">
    <source>
        <dbReference type="HAMAP-Rule" id="MF_01186"/>
    </source>
</evidence>
<dbReference type="Pfam" id="PF04390">
    <property type="entry name" value="LptE"/>
    <property type="match status" value="1"/>
</dbReference>
<dbReference type="EMBL" id="LNYP01000029">
    <property type="protein sequence ID" value="KTD38014.1"/>
    <property type="molecule type" value="Genomic_DNA"/>
</dbReference>
<keyword evidence="2 6" id="KW-0472">Membrane</keyword>
<reference evidence="7 8" key="1">
    <citation type="submission" date="2015-11" db="EMBL/GenBank/DDBJ databases">
        <title>Genomic analysis of 38 Legionella species identifies large and diverse effector repertoires.</title>
        <authorList>
            <person name="Burstein D."/>
            <person name="Amaro F."/>
            <person name="Zusman T."/>
            <person name="Lifshitz Z."/>
            <person name="Cohen O."/>
            <person name="Gilbert J.A."/>
            <person name="Pupko T."/>
            <person name="Shuman H.A."/>
            <person name="Segal G."/>
        </authorList>
    </citation>
    <scope>NUCLEOTIDE SEQUENCE [LARGE SCALE GENOMIC DNA]</scope>
    <source>
        <strain evidence="7 8">Oak Ridge-10</strain>
    </source>
</reference>
<gene>
    <name evidence="7" type="primary">rlpB</name>
    <name evidence="6" type="synonym">lptE</name>
    <name evidence="7" type="ORF">Loak_1690</name>
</gene>
<dbReference type="GO" id="GO:0043165">
    <property type="term" value="P:Gram-negative-bacterium-type cell outer membrane assembly"/>
    <property type="evidence" value="ECO:0007669"/>
    <property type="project" value="UniProtKB-UniRule"/>
</dbReference>
<comment type="subcellular location">
    <subcellularLocation>
        <location evidence="6">Cell outer membrane</location>
        <topology evidence="6">Lipid-anchor</topology>
    </subcellularLocation>
</comment>
<sequence>MKFFMRYNYLTCLLLLLLTGCGFHLRGMVDMPPWLDRVAIINQSEHRELEQLLAEQLQAYHVDVSSDPASAHYWLFLQNDSFQQQIASVSSSTTPRQYQLIYTVQFKLQQAKGKEIIPSGQLVITRQLTVNSDRILGSDEEEAIIKREMRRDAALQMLYRLSRYQAS</sequence>
<evidence type="ECO:0000256" key="4">
    <source>
        <dbReference type="ARBA" id="ARBA00023237"/>
    </source>
</evidence>
<dbReference type="PROSITE" id="PS51257">
    <property type="entry name" value="PROKAR_LIPOPROTEIN"/>
    <property type="match status" value="1"/>
</dbReference>
<dbReference type="Proteomes" id="UP000054858">
    <property type="component" value="Unassembled WGS sequence"/>
</dbReference>